<sequence length="291" mass="31749">MKNNIKQVKEVFKAPSPHLVGDGFRVQNLFPNGNRLGKRLSPFFLLDYAAPAYFPPVTRPRGVDQHPHRGFETVTVVYQGELTHRDSAGNSGTISAGDVQWMTAASGIVHEEKHTEAFSRKGGTIEMAQLWVNLPSAHKMSKPGYQTLLKDQIPVVSIGEGSHVRVIAGDFNGNKGPASTFSPVNLWDVQLKAGQSVTLPLPDKYNTGIVVTHGKASFNNTHTVGSIEMVLFDTDGDHVTVTAISDTTLLVLNGEAIDEPIFSYGPFVMNTQEEITAAINDYNEGRMGYIK</sequence>
<evidence type="ECO:0000259" key="4">
    <source>
        <dbReference type="Pfam" id="PF05726"/>
    </source>
</evidence>
<dbReference type="CDD" id="cd02909">
    <property type="entry name" value="cupin_pirin_N"/>
    <property type="match status" value="1"/>
</dbReference>
<dbReference type="InterPro" id="IPR012093">
    <property type="entry name" value="Pirin"/>
</dbReference>
<evidence type="ECO:0000313" key="5">
    <source>
        <dbReference type="EMBL" id="MET6999699.1"/>
    </source>
</evidence>
<evidence type="ECO:0000313" key="6">
    <source>
        <dbReference type="Proteomes" id="UP001549749"/>
    </source>
</evidence>
<dbReference type="Gene3D" id="2.60.120.10">
    <property type="entry name" value="Jelly Rolls"/>
    <property type="match status" value="2"/>
</dbReference>
<dbReference type="InterPro" id="IPR011051">
    <property type="entry name" value="RmlC_Cupin_sf"/>
</dbReference>
<dbReference type="EMBL" id="JBEXAC010000002">
    <property type="protein sequence ID" value="MET6999699.1"/>
    <property type="molecule type" value="Genomic_DNA"/>
</dbReference>
<proteinExistence type="inferred from homology"/>
<dbReference type="Pfam" id="PF02678">
    <property type="entry name" value="Pirin"/>
    <property type="match status" value="1"/>
</dbReference>
<dbReference type="PANTHER" id="PTHR43594">
    <property type="entry name" value="QUERCETIN 2,3-DIOXYGENASE"/>
    <property type="match status" value="1"/>
</dbReference>
<accession>A0ABV2T9I7</accession>
<keyword evidence="6" id="KW-1185">Reference proteome</keyword>
<feature type="domain" description="Pirin N-terminal" evidence="3">
    <location>
        <begin position="24"/>
        <end position="132"/>
    </location>
</feature>
<feature type="domain" description="Pirin C-terminal" evidence="4">
    <location>
        <begin position="187"/>
        <end position="288"/>
    </location>
</feature>
<evidence type="ECO:0000259" key="3">
    <source>
        <dbReference type="Pfam" id="PF02678"/>
    </source>
</evidence>
<dbReference type="InterPro" id="IPR053186">
    <property type="entry name" value="QDO-related"/>
</dbReference>
<dbReference type="PIRSF" id="PIRSF006232">
    <property type="entry name" value="Pirin"/>
    <property type="match status" value="1"/>
</dbReference>
<dbReference type="CDD" id="cd02247">
    <property type="entry name" value="cupin_pirin_C"/>
    <property type="match status" value="1"/>
</dbReference>
<evidence type="ECO:0000256" key="2">
    <source>
        <dbReference type="RuleBase" id="RU003457"/>
    </source>
</evidence>
<dbReference type="Proteomes" id="UP001549749">
    <property type="component" value="Unassembled WGS sequence"/>
</dbReference>
<dbReference type="InterPro" id="IPR008778">
    <property type="entry name" value="Pirin_C_dom"/>
</dbReference>
<dbReference type="PANTHER" id="PTHR43594:SF1">
    <property type="entry name" value="QUERCETIN 2,3-DIOXYGENASE PA2418-RELATED"/>
    <property type="match status" value="1"/>
</dbReference>
<organism evidence="5 6">
    <name type="scientific">Chitinophaga defluvii</name>
    <dbReference type="NCBI Taxonomy" id="3163343"/>
    <lineage>
        <taxon>Bacteria</taxon>
        <taxon>Pseudomonadati</taxon>
        <taxon>Bacteroidota</taxon>
        <taxon>Chitinophagia</taxon>
        <taxon>Chitinophagales</taxon>
        <taxon>Chitinophagaceae</taxon>
        <taxon>Chitinophaga</taxon>
    </lineage>
</organism>
<comment type="caution">
    <text evidence="5">The sequence shown here is derived from an EMBL/GenBank/DDBJ whole genome shotgun (WGS) entry which is preliminary data.</text>
</comment>
<protein>
    <submittedName>
        <fullName evidence="5">Pirin family protein</fullName>
    </submittedName>
</protein>
<gene>
    <name evidence="5" type="ORF">ABR189_20080</name>
</gene>
<dbReference type="InterPro" id="IPR003829">
    <property type="entry name" value="Pirin_N_dom"/>
</dbReference>
<comment type="similarity">
    <text evidence="1 2">Belongs to the pirin family.</text>
</comment>
<dbReference type="SUPFAM" id="SSF51182">
    <property type="entry name" value="RmlC-like cupins"/>
    <property type="match status" value="1"/>
</dbReference>
<dbReference type="InterPro" id="IPR014710">
    <property type="entry name" value="RmlC-like_jellyroll"/>
</dbReference>
<name>A0ABV2T9I7_9BACT</name>
<reference evidence="5 6" key="1">
    <citation type="submission" date="2024-06" db="EMBL/GenBank/DDBJ databases">
        <title>Chitinophaga defluvii sp. nov., isolated from municipal sewage.</title>
        <authorList>
            <person name="Zhang L."/>
        </authorList>
    </citation>
    <scope>NUCLEOTIDE SEQUENCE [LARGE SCALE GENOMIC DNA]</scope>
    <source>
        <strain evidence="5 6">H8</strain>
    </source>
</reference>
<dbReference type="Pfam" id="PF05726">
    <property type="entry name" value="Pirin_C"/>
    <property type="match status" value="1"/>
</dbReference>
<evidence type="ECO:0000256" key="1">
    <source>
        <dbReference type="ARBA" id="ARBA00008416"/>
    </source>
</evidence>
<dbReference type="RefSeq" id="WP_354662262.1">
    <property type="nucleotide sequence ID" value="NZ_JBEXAC010000002.1"/>
</dbReference>